<accession>A0A0E9QFJ1</accession>
<protein>
    <submittedName>
        <fullName evidence="1">Uncharacterized protein</fullName>
    </submittedName>
</protein>
<dbReference type="EMBL" id="GBXM01092926">
    <property type="protein sequence ID" value="JAH15651.1"/>
    <property type="molecule type" value="Transcribed_RNA"/>
</dbReference>
<organism evidence="1">
    <name type="scientific">Anguilla anguilla</name>
    <name type="common">European freshwater eel</name>
    <name type="synonym">Muraena anguilla</name>
    <dbReference type="NCBI Taxonomy" id="7936"/>
    <lineage>
        <taxon>Eukaryota</taxon>
        <taxon>Metazoa</taxon>
        <taxon>Chordata</taxon>
        <taxon>Craniata</taxon>
        <taxon>Vertebrata</taxon>
        <taxon>Euteleostomi</taxon>
        <taxon>Actinopterygii</taxon>
        <taxon>Neopterygii</taxon>
        <taxon>Teleostei</taxon>
        <taxon>Anguilliformes</taxon>
        <taxon>Anguillidae</taxon>
        <taxon>Anguilla</taxon>
    </lineage>
</organism>
<proteinExistence type="predicted"/>
<name>A0A0E9QFJ1_ANGAN</name>
<reference evidence="1" key="1">
    <citation type="submission" date="2014-11" db="EMBL/GenBank/DDBJ databases">
        <authorList>
            <person name="Amaro Gonzalez C."/>
        </authorList>
    </citation>
    <scope>NUCLEOTIDE SEQUENCE</scope>
</reference>
<dbReference type="AlphaFoldDB" id="A0A0E9QFJ1"/>
<evidence type="ECO:0000313" key="1">
    <source>
        <dbReference type="EMBL" id="JAH15651.1"/>
    </source>
</evidence>
<reference evidence="1" key="2">
    <citation type="journal article" date="2015" name="Fish Shellfish Immunol.">
        <title>Early steps in the European eel (Anguilla anguilla)-Vibrio vulnificus interaction in the gills: Role of the RtxA13 toxin.</title>
        <authorList>
            <person name="Callol A."/>
            <person name="Pajuelo D."/>
            <person name="Ebbesson L."/>
            <person name="Teles M."/>
            <person name="MacKenzie S."/>
            <person name="Amaro C."/>
        </authorList>
    </citation>
    <scope>NUCLEOTIDE SEQUENCE</scope>
</reference>
<sequence>MLFTFHHAVRIKSNVEEWFCTKTQNLEKSVPCVLS</sequence>